<evidence type="ECO:0000259" key="3">
    <source>
        <dbReference type="PROSITE" id="PS51208"/>
    </source>
</evidence>
<evidence type="ECO:0000313" key="4">
    <source>
        <dbReference type="EMBL" id="CDO58832.1"/>
    </source>
</evidence>
<dbReference type="AlphaFoldDB" id="X5MC60"/>
<proteinExistence type="predicted"/>
<feature type="chain" id="PRO_5004959463" description="Autotransporter domain-containing protein" evidence="2">
    <location>
        <begin position="31"/>
        <end position="639"/>
    </location>
</feature>
<feature type="coiled-coil region" evidence="1">
    <location>
        <begin position="116"/>
        <end position="192"/>
    </location>
</feature>
<dbReference type="Gene3D" id="2.40.128.130">
    <property type="entry name" value="Autotransporter beta-domain"/>
    <property type="match status" value="1"/>
</dbReference>
<keyword evidence="5" id="KW-1185">Reference proteome</keyword>
<dbReference type="SUPFAM" id="SSF103515">
    <property type="entry name" value="Autotransporter"/>
    <property type="match status" value="1"/>
</dbReference>
<reference evidence="4 5" key="1">
    <citation type="journal article" date="2014" name="Front. Genet.">
        <title>Genome and metabolic network of "Candidatus Phaeomarinobacter ectocarpi" Ec32, a new candidate genus of Alphaproteobacteria frequently associated with brown algae.</title>
        <authorList>
            <person name="Dittami S.M."/>
            <person name="Barbeyron T."/>
            <person name="Boyen C."/>
            <person name="Cambefort J."/>
            <person name="Collet G."/>
            <person name="Delage L."/>
            <person name="Gobet A."/>
            <person name="Groisillier A."/>
            <person name="Leblanc C."/>
            <person name="Michel G."/>
            <person name="Scornet D."/>
            <person name="Siegel A."/>
            <person name="Tapia J.E."/>
            <person name="Tonon T."/>
        </authorList>
    </citation>
    <scope>NUCLEOTIDE SEQUENCE [LARGE SCALE GENOMIC DNA]</scope>
    <source>
        <strain evidence="4 5">Ec32</strain>
    </source>
</reference>
<dbReference type="InterPro" id="IPR036709">
    <property type="entry name" value="Autotransporte_beta_dom_sf"/>
</dbReference>
<gene>
    <name evidence="4" type="ORF">BN1012_Phect618</name>
</gene>
<sequence>MFAHYSTRLQLALAALCAIVYVALPGTAAAQTAVSCPTGIGAGAVCTCAGGTLTIVEPPNPVFNEANSSACAAPTPTQSLGMTPIPQGELQQRIDRDLEEIKQGRVLDRFIQRLGLDRALEQLGRVEEEAKEEPEEESDNADLLKSYQNQLQDALNDLARLNGNIENLNQQKDDIKSEIERARDDQTRLADDNKTLADDRANEQVNQEALKEKLADYESGTEQYDKAFSAYQTALQNQSYWQSIVSNYGKLSIQDAQDLLNRGIGLKAATNYLSAANLRVQVAANDLAAAKAAHPEAEAGRKRIETEISQSQDRITTINNTIASNENKIEALSGDIVDLEAAINMADGTINSIRRIEIPPVQARIAKLKSLIAALKSDNQFAGPGTGPFDALRSRGIELFVATGYRATTDKQVGRNVEADDVNVSAGIQARFTERLVAGLGINVAVSDSDDKTGTGTSTDSTSVAIAPYAVYQLDEGLAATGSLVYARTKNDITRAGIANADYLSHTYGGAIGLSAQRRLSQWIAITGGINQSYFHTSSDGYTDTIGLTISDSSTNTATSSLAGRMDIFPADGWRVFGGTSVNYATIELANDLDRLDASISGGIERNWGNASVLAQVNHLAFRNNLDTTGVSLQLRVPW</sequence>
<protein>
    <recommendedName>
        <fullName evidence="3">Autotransporter domain-containing protein</fullName>
    </recommendedName>
</protein>
<dbReference type="SMART" id="SM00869">
    <property type="entry name" value="Autotransporter"/>
    <property type="match status" value="1"/>
</dbReference>
<feature type="signal peptide" evidence="2">
    <location>
        <begin position="1"/>
        <end position="30"/>
    </location>
</feature>
<name>X5MC60_9HYPH</name>
<evidence type="ECO:0000313" key="5">
    <source>
        <dbReference type="Proteomes" id="UP000032160"/>
    </source>
</evidence>
<accession>X5MC60</accession>
<dbReference type="PROSITE" id="PS51208">
    <property type="entry name" value="AUTOTRANSPORTER"/>
    <property type="match status" value="1"/>
</dbReference>
<keyword evidence="1" id="KW-0175">Coiled coil</keyword>
<evidence type="ECO:0000256" key="1">
    <source>
        <dbReference type="SAM" id="Coils"/>
    </source>
</evidence>
<dbReference type="EMBL" id="HG966617">
    <property type="protein sequence ID" value="CDO58832.1"/>
    <property type="molecule type" value="Genomic_DNA"/>
</dbReference>
<dbReference type="STRING" id="1458461.BN1012_Phect618"/>
<dbReference type="InterPro" id="IPR005546">
    <property type="entry name" value="Autotransporte_beta"/>
</dbReference>
<dbReference type="Pfam" id="PF03797">
    <property type="entry name" value="Autotransporter"/>
    <property type="match status" value="1"/>
</dbReference>
<dbReference type="Proteomes" id="UP000032160">
    <property type="component" value="Chromosome I"/>
</dbReference>
<dbReference type="HOGENOM" id="CLU_428079_0_0_5"/>
<dbReference type="Gene3D" id="1.20.5.340">
    <property type="match status" value="1"/>
</dbReference>
<organism evidence="4 5">
    <name type="scientific">Candidatus Phaeomarinibacter ectocarpi</name>
    <dbReference type="NCBI Taxonomy" id="1458461"/>
    <lineage>
        <taxon>Bacteria</taxon>
        <taxon>Pseudomonadati</taxon>
        <taxon>Pseudomonadota</taxon>
        <taxon>Alphaproteobacteria</taxon>
        <taxon>Hyphomicrobiales</taxon>
        <taxon>Parvibaculaceae</taxon>
        <taxon>Candidatus Phaeomarinibacter</taxon>
    </lineage>
</organism>
<keyword evidence="2" id="KW-0732">Signal</keyword>
<dbReference type="RefSeq" id="WP_043949682.1">
    <property type="nucleotide sequence ID" value="NZ_HG966617.1"/>
</dbReference>
<feature type="domain" description="Autotransporter" evidence="3">
    <location>
        <begin position="392"/>
        <end position="639"/>
    </location>
</feature>
<evidence type="ECO:0000256" key="2">
    <source>
        <dbReference type="SAM" id="SignalP"/>
    </source>
</evidence>
<dbReference type="KEGG" id="pect:BN1012_Phect618"/>